<feature type="transmembrane region" description="Helical" evidence="1">
    <location>
        <begin position="130"/>
        <end position="151"/>
    </location>
</feature>
<reference evidence="3" key="1">
    <citation type="submission" date="2020-03" db="EMBL/GenBank/DDBJ databases">
        <title>Complete genome sequence of sulfur-oxidizing bacterium skT11.</title>
        <authorList>
            <person name="Kanda M."/>
            <person name="Kojima H."/>
            <person name="Fukui M."/>
        </authorList>
    </citation>
    <scope>NUCLEOTIDE SEQUENCE [LARGE SCALE GENOMIC DNA]</scope>
    <source>
        <strain evidence="3">skT11</strain>
    </source>
</reference>
<keyword evidence="1" id="KW-0812">Transmembrane</keyword>
<evidence type="ECO:0000313" key="2">
    <source>
        <dbReference type="EMBL" id="BCB26683.1"/>
    </source>
</evidence>
<dbReference type="Proteomes" id="UP000502260">
    <property type="component" value="Chromosome"/>
</dbReference>
<feature type="transmembrane region" description="Helical" evidence="1">
    <location>
        <begin position="6"/>
        <end position="27"/>
    </location>
</feature>
<sequence>MSYLLLKYLHILSMVLLFGTGLGSAFYKWMADRSRNVAHIADTSRHVVLADWLFTTPTVIFQPVSGIWLLQLAGIPLDTPWVVASLSLYLLAGVCWLPVVALQIRMRNLAQQAALTQTDLPARYWQDARLWFWLGVPAFSAMVIVVFLMVFKTLHGA</sequence>
<dbReference type="InterPro" id="IPR018729">
    <property type="entry name" value="DUF2269_transmembrane"/>
</dbReference>
<dbReference type="AlphaFoldDB" id="A0A6F8VA11"/>
<keyword evidence="3" id="KW-1185">Reference proteome</keyword>
<dbReference type="EMBL" id="AP022853">
    <property type="protein sequence ID" value="BCB26683.1"/>
    <property type="molecule type" value="Genomic_DNA"/>
</dbReference>
<dbReference type="Pfam" id="PF10027">
    <property type="entry name" value="DUF2269"/>
    <property type="match status" value="1"/>
</dbReference>
<keyword evidence="1" id="KW-1133">Transmembrane helix</keyword>
<name>A0A6F8VA11_9PROT</name>
<keyword evidence="1" id="KW-0472">Membrane</keyword>
<feature type="transmembrane region" description="Helical" evidence="1">
    <location>
        <begin position="48"/>
        <end position="69"/>
    </location>
</feature>
<evidence type="ECO:0000256" key="1">
    <source>
        <dbReference type="SAM" id="Phobius"/>
    </source>
</evidence>
<accession>A0A6F8VA11</accession>
<dbReference type="KEGG" id="slac:SKTS_15690"/>
<proteinExistence type="predicted"/>
<protein>
    <submittedName>
        <fullName evidence="2">Membrane protein</fullName>
    </submittedName>
</protein>
<feature type="transmembrane region" description="Helical" evidence="1">
    <location>
        <begin position="81"/>
        <end position="102"/>
    </location>
</feature>
<gene>
    <name evidence="2" type="ORF">SKTS_15690</name>
</gene>
<dbReference type="RefSeq" id="WP_173062889.1">
    <property type="nucleotide sequence ID" value="NZ_AP022853.1"/>
</dbReference>
<organism evidence="2 3">
    <name type="scientific">Sulfurimicrobium lacus</name>
    <dbReference type="NCBI Taxonomy" id="2715678"/>
    <lineage>
        <taxon>Bacteria</taxon>
        <taxon>Pseudomonadati</taxon>
        <taxon>Pseudomonadota</taxon>
        <taxon>Betaproteobacteria</taxon>
        <taxon>Nitrosomonadales</taxon>
        <taxon>Sulfuricellaceae</taxon>
        <taxon>Sulfurimicrobium</taxon>
    </lineage>
</organism>
<evidence type="ECO:0000313" key="3">
    <source>
        <dbReference type="Proteomes" id="UP000502260"/>
    </source>
</evidence>